<feature type="compositionally biased region" description="Polar residues" evidence="5">
    <location>
        <begin position="157"/>
        <end position="167"/>
    </location>
</feature>
<evidence type="ECO:0000256" key="1">
    <source>
        <dbReference type="ARBA" id="ARBA00022723"/>
    </source>
</evidence>
<dbReference type="Proteomes" id="UP001164746">
    <property type="component" value="Chromosome 15"/>
</dbReference>
<feature type="compositionally biased region" description="Gly residues" evidence="5">
    <location>
        <begin position="248"/>
        <end position="257"/>
    </location>
</feature>
<organism evidence="6 7">
    <name type="scientific">Mya arenaria</name>
    <name type="common">Soft-shell clam</name>
    <dbReference type="NCBI Taxonomy" id="6604"/>
    <lineage>
        <taxon>Eukaryota</taxon>
        <taxon>Metazoa</taxon>
        <taxon>Spiralia</taxon>
        <taxon>Lophotrochozoa</taxon>
        <taxon>Mollusca</taxon>
        <taxon>Bivalvia</taxon>
        <taxon>Autobranchia</taxon>
        <taxon>Heteroconchia</taxon>
        <taxon>Euheterodonta</taxon>
        <taxon>Imparidentia</taxon>
        <taxon>Neoheterodontei</taxon>
        <taxon>Myida</taxon>
        <taxon>Myoidea</taxon>
        <taxon>Myidae</taxon>
        <taxon>Mya</taxon>
    </lineage>
</organism>
<feature type="compositionally biased region" description="Gly residues" evidence="5">
    <location>
        <begin position="366"/>
        <end position="375"/>
    </location>
</feature>
<feature type="region of interest" description="Disordered" evidence="5">
    <location>
        <begin position="85"/>
        <end position="193"/>
    </location>
</feature>
<name>A0ABY7G406_MYAAR</name>
<gene>
    <name evidence="6" type="ORF">MAR_014326</name>
</gene>
<reference evidence="6" key="1">
    <citation type="submission" date="2022-11" db="EMBL/GenBank/DDBJ databases">
        <title>Centuries of genome instability and evolution in soft-shell clam transmissible cancer (bioRxiv).</title>
        <authorList>
            <person name="Hart S.F.M."/>
            <person name="Yonemitsu M.A."/>
            <person name="Giersch R.M."/>
            <person name="Beal B.F."/>
            <person name="Arriagada G."/>
            <person name="Davis B.W."/>
            <person name="Ostrander E.A."/>
            <person name="Goff S.P."/>
            <person name="Metzger M.J."/>
        </authorList>
    </citation>
    <scope>NUCLEOTIDE SEQUENCE</scope>
    <source>
        <strain evidence="6">MELC-2E11</strain>
        <tissue evidence="6">Siphon/mantle</tissue>
    </source>
</reference>
<feature type="compositionally biased region" description="Low complexity" evidence="5">
    <location>
        <begin position="107"/>
        <end position="126"/>
    </location>
</feature>
<keyword evidence="3" id="KW-0863">Zinc-finger</keyword>
<evidence type="ECO:0000256" key="2">
    <source>
        <dbReference type="ARBA" id="ARBA00022737"/>
    </source>
</evidence>
<dbReference type="EMBL" id="CP111026">
    <property type="protein sequence ID" value="WAR28622.1"/>
    <property type="molecule type" value="Genomic_DNA"/>
</dbReference>
<feature type="compositionally biased region" description="Low complexity" evidence="5">
    <location>
        <begin position="376"/>
        <end position="412"/>
    </location>
</feature>
<keyword evidence="4" id="KW-0862">Zinc</keyword>
<dbReference type="PANTHER" id="PTHR46134">
    <property type="entry name" value="DRONGO, ISOFORM F"/>
    <property type="match status" value="1"/>
</dbReference>
<feature type="region of interest" description="Disordered" evidence="5">
    <location>
        <begin position="47"/>
        <end position="69"/>
    </location>
</feature>
<sequence>HVYCRKVWLGLYDNRLGSQSESRDESKVKDFMSQKYERKRYYVAPTESMKEEARQMNESAIPKTPGTRPLKSLLGNGAPKLVVGTQQAKAPVHPRATISATPPPISSTPQSPGGLSVQSSRSAGSSAMGDLLGDIGSDPFSSSSTPSQTPAAPLQPFGNTPQTSQPAFNGFPPAASSSQPAGQPAPAAPLGGDKYSNLSDLFSVASTAESTSSSAANPFGGGSSTSLTTQGAQQTANPFGVTGPVSTGAGGGFGNFGTPGAPQQAGGTFGGFGAPATSTNAGFGQFGAQNGGFGATTSAGGFPGAQTGHPVAGGFPPAGQGTHAFGGQGFPQGQAGFGQQPHQPQGQAGFGQIPQVQAGFGQTPQGQGGFGGQGFGAPQHQQGFGTPQQGFGAPQSQQQGFSQMAGAGFGAQHGATQGWGQAPASSQANPFMSTAQQYSAPKTGATNPFL</sequence>
<keyword evidence="7" id="KW-1185">Reference proteome</keyword>
<feature type="compositionally biased region" description="Low complexity" evidence="5">
    <location>
        <begin position="137"/>
        <end position="152"/>
    </location>
</feature>
<proteinExistence type="predicted"/>
<feature type="compositionally biased region" description="Low complexity" evidence="5">
    <location>
        <begin position="172"/>
        <end position="189"/>
    </location>
</feature>
<evidence type="ECO:0000313" key="6">
    <source>
        <dbReference type="EMBL" id="WAR28622.1"/>
    </source>
</evidence>
<protein>
    <submittedName>
        <fullName evidence="6">AGFG2-like protein</fullName>
    </submittedName>
</protein>
<feature type="compositionally biased region" description="Low complexity" evidence="5">
    <location>
        <begin position="331"/>
        <end position="365"/>
    </location>
</feature>
<evidence type="ECO:0000313" key="7">
    <source>
        <dbReference type="Proteomes" id="UP001164746"/>
    </source>
</evidence>
<dbReference type="InterPro" id="IPR052248">
    <property type="entry name" value="Arf-GAP_FG-repeat_protein"/>
</dbReference>
<accession>A0ABY7G406</accession>
<feature type="non-terminal residue" evidence="6">
    <location>
        <position position="450"/>
    </location>
</feature>
<evidence type="ECO:0000256" key="3">
    <source>
        <dbReference type="ARBA" id="ARBA00022771"/>
    </source>
</evidence>
<keyword evidence="2" id="KW-0677">Repeat</keyword>
<evidence type="ECO:0000256" key="5">
    <source>
        <dbReference type="SAM" id="MobiDB-lite"/>
    </source>
</evidence>
<evidence type="ECO:0000256" key="4">
    <source>
        <dbReference type="ARBA" id="ARBA00022833"/>
    </source>
</evidence>
<feature type="region of interest" description="Disordered" evidence="5">
    <location>
        <begin position="295"/>
        <end position="450"/>
    </location>
</feature>
<dbReference type="PANTHER" id="PTHR46134:SF3">
    <property type="entry name" value="ARFGAP WITH FG REPEATS 1"/>
    <property type="match status" value="1"/>
</dbReference>
<keyword evidence="1" id="KW-0479">Metal-binding</keyword>
<feature type="compositionally biased region" description="Low complexity" evidence="5">
    <location>
        <begin position="224"/>
        <end position="236"/>
    </location>
</feature>
<feature type="compositionally biased region" description="Polar residues" evidence="5">
    <location>
        <begin position="414"/>
        <end position="450"/>
    </location>
</feature>
<feature type="region of interest" description="Disordered" evidence="5">
    <location>
        <begin position="211"/>
        <end position="273"/>
    </location>
</feature>